<accession>A0A0F9LC55</accession>
<dbReference type="EMBL" id="LAZR01007504">
    <property type="protein sequence ID" value="KKM84846.1"/>
    <property type="molecule type" value="Genomic_DNA"/>
</dbReference>
<comment type="caution">
    <text evidence="1">The sequence shown here is derived from an EMBL/GenBank/DDBJ whole genome shotgun (WGS) entry which is preliminary data.</text>
</comment>
<sequence length="83" mass="9655">MPSESWSTLNTRNTLYVSKRMNVQHARGLAIVIGSLMEILALNRKCPPATTVQGQAWYTQERMDNNCQHLVHKYDTFFRMAPW</sequence>
<dbReference type="AlphaFoldDB" id="A0A0F9LC55"/>
<proteinExistence type="predicted"/>
<protein>
    <submittedName>
        <fullName evidence="1">Uncharacterized protein</fullName>
    </submittedName>
</protein>
<name>A0A0F9LC55_9ZZZZ</name>
<organism evidence="1">
    <name type="scientific">marine sediment metagenome</name>
    <dbReference type="NCBI Taxonomy" id="412755"/>
    <lineage>
        <taxon>unclassified sequences</taxon>
        <taxon>metagenomes</taxon>
        <taxon>ecological metagenomes</taxon>
    </lineage>
</organism>
<reference evidence="1" key="1">
    <citation type="journal article" date="2015" name="Nature">
        <title>Complex archaea that bridge the gap between prokaryotes and eukaryotes.</title>
        <authorList>
            <person name="Spang A."/>
            <person name="Saw J.H."/>
            <person name="Jorgensen S.L."/>
            <person name="Zaremba-Niedzwiedzka K."/>
            <person name="Martijn J."/>
            <person name="Lind A.E."/>
            <person name="van Eijk R."/>
            <person name="Schleper C."/>
            <person name="Guy L."/>
            <person name="Ettema T.J."/>
        </authorList>
    </citation>
    <scope>NUCLEOTIDE SEQUENCE</scope>
</reference>
<gene>
    <name evidence="1" type="ORF">LCGC14_1295050</name>
</gene>
<evidence type="ECO:0000313" key="1">
    <source>
        <dbReference type="EMBL" id="KKM84846.1"/>
    </source>
</evidence>